<dbReference type="Proteomes" id="UP000030764">
    <property type="component" value="Unassembled WGS sequence"/>
</dbReference>
<evidence type="ECO:0000313" key="3">
    <source>
        <dbReference type="Proteomes" id="UP000030764"/>
    </source>
</evidence>
<reference evidence="2 3" key="1">
    <citation type="journal article" date="2014" name="Nat. Genet.">
        <title>Genome and transcriptome of the porcine whipworm Trichuris suis.</title>
        <authorList>
            <person name="Jex A.R."/>
            <person name="Nejsum P."/>
            <person name="Schwarz E.M."/>
            <person name="Hu L."/>
            <person name="Young N.D."/>
            <person name="Hall R.S."/>
            <person name="Korhonen P.K."/>
            <person name="Liao S."/>
            <person name="Thamsborg S."/>
            <person name="Xia J."/>
            <person name="Xu P."/>
            <person name="Wang S."/>
            <person name="Scheerlinck J.P."/>
            <person name="Hofmann A."/>
            <person name="Sternberg P.W."/>
            <person name="Wang J."/>
            <person name="Gasser R.B."/>
        </authorList>
    </citation>
    <scope>NUCLEOTIDE SEQUENCE [LARGE SCALE GENOMIC DNA]</scope>
    <source>
        <strain evidence="2">DCEP-RM93F</strain>
        <strain evidence="1">DCEP-RM93M</strain>
    </source>
</reference>
<proteinExistence type="predicted"/>
<dbReference type="AlphaFoldDB" id="A0A085MSH5"/>
<evidence type="ECO:0000313" key="2">
    <source>
        <dbReference type="EMBL" id="KFD60171.1"/>
    </source>
</evidence>
<dbReference type="EMBL" id="KL363184">
    <property type="protein sequence ID" value="KFD58342.1"/>
    <property type="molecule type" value="Genomic_DNA"/>
</dbReference>
<organism evidence="2">
    <name type="scientific">Trichuris suis</name>
    <name type="common">pig whipworm</name>
    <dbReference type="NCBI Taxonomy" id="68888"/>
    <lineage>
        <taxon>Eukaryota</taxon>
        <taxon>Metazoa</taxon>
        <taxon>Ecdysozoa</taxon>
        <taxon>Nematoda</taxon>
        <taxon>Enoplea</taxon>
        <taxon>Dorylaimia</taxon>
        <taxon>Trichinellida</taxon>
        <taxon>Trichuridae</taxon>
        <taxon>Trichuris</taxon>
    </lineage>
</organism>
<protein>
    <submittedName>
        <fullName evidence="2">Uncharacterized protein</fullName>
    </submittedName>
</protein>
<dbReference type="Proteomes" id="UP000030758">
    <property type="component" value="Unassembled WGS sequence"/>
</dbReference>
<evidence type="ECO:0000313" key="1">
    <source>
        <dbReference type="EMBL" id="KFD58342.1"/>
    </source>
</evidence>
<keyword evidence="3" id="KW-1185">Reference proteome</keyword>
<accession>A0A085MSH5</accession>
<dbReference type="EMBL" id="KL367689">
    <property type="protein sequence ID" value="KFD60171.1"/>
    <property type="molecule type" value="Genomic_DNA"/>
</dbReference>
<sequence length="224" mass="25885">MSKHPLLQSRCSSPLAKGDEMLTEVSPMDLHSSRVREHVRRSDFLREMVLKAHTFRQRDGPNSILKFKLHQENLETYRNAEKRQWRETVVSRERPQQKGLFKRLCQEPDSCVRKIKEAMRICHNIKINRDEGILVSDIRSALAFLTRSCSPTADPFDALLQQGKGRYGRDRLGFHLPLTSVAHTNTVEVQLVPPSWNCFIGQNRNRDEYKLTTASVCTVPCKRS</sequence>
<gene>
    <name evidence="1" type="ORF">M513_00568</name>
    <name evidence="2" type="ORF">M514_00568</name>
</gene>
<name>A0A085MSH5_9BILA</name>